<feature type="compositionally biased region" description="Gly residues" evidence="1">
    <location>
        <begin position="397"/>
        <end position="419"/>
    </location>
</feature>
<evidence type="ECO:0000313" key="4">
    <source>
        <dbReference type="Proteomes" id="UP000544222"/>
    </source>
</evidence>
<keyword evidence="2" id="KW-0732">Signal</keyword>
<feature type="region of interest" description="Disordered" evidence="1">
    <location>
        <begin position="392"/>
        <end position="419"/>
    </location>
</feature>
<sequence>MKTKLGILSILMLLPVSLFSQSFYDDIYNPKAAANEAKKQVQQPTQTTQNNQEYQIETSNVGNQQAVVVRNAAGDTVYYSGDYANRPDTLPNDTTLVTGKSLLIQPTTKPNLWLQYSDGSTYPVDNVNWNINVWGGSPYYAGWWGQPFWYNSFYPFGYAYNPYYWGSWYGDYWDTWDMWDPGFGFGLGFSWNYPYYYGAWGGYPYYYGGNYPWAYRHSIPYNYSENSRRAARMGTLSGAQLYSTGIGSRAMSGGGGTALTATPGARATLSNTGSRVVAATRQTTAVAGVRQVSGTGAINPVNVRGTAQNRVFWTNVLRQSGYNVPTTRAAVQYQNRNYIQPNNSVTTRRVVIMNNRVQNVESNNYRYQRSTPVQEQRVYQQQQVERPVYNETRSFNEGGGGGRSFSGGGGGGGFRGGRR</sequence>
<dbReference type="RefSeq" id="WP_183412373.1">
    <property type="nucleotide sequence ID" value="NZ_JACHYB010000001.1"/>
</dbReference>
<comment type="caution">
    <text evidence="3">The sequence shown here is derived from an EMBL/GenBank/DDBJ whole genome shotgun (WGS) entry which is preliminary data.</text>
</comment>
<organism evidence="3 4">
    <name type="scientific">Microbacter margulisiae</name>
    <dbReference type="NCBI Taxonomy" id="1350067"/>
    <lineage>
        <taxon>Bacteria</taxon>
        <taxon>Pseudomonadati</taxon>
        <taxon>Bacteroidota</taxon>
        <taxon>Bacteroidia</taxon>
        <taxon>Bacteroidales</taxon>
        <taxon>Porphyromonadaceae</taxon>
        <taxon>Microbacter</taxon>
    </lineage>
</organism>
<keyword evidence="4" id="KW-1185">Reference proteome</keyword>
<evidence type="ECO:0000313" key="3">
    <source>
        <dbReference type="EMBL" id="MBB3186482.1"/>
    </source>
</evidence>
<name>A0A7W5H1L1_9PORP</name>
<feature type="chain" id="PRO_5031206282" evidence="2">
    <location>
        <begin position="21"/>
        <end position="419"/>
    </location>
</feature>
<evidence type="ECO:0000256" key="2">
    <source>
        <dbReference type="SAM" id="SignalP"/>
    </source>
</evidence>
<evidence type="ECO:0000256" key="1">
    <source>
        <dbReference type="SAM" id="MobiDB-lite"/>
    </source>
</evidence>
<reference evidence="3 4" key="1">
    <citation type="submission" date="2020-08" db="EMBL/GenBank/DDBJ databases">
        <title>Genomic Encyclopedia of Type Strains, Phase IV (KMG-IV): sequencing the most valuable type-strain genomes for metagenomic binning, comparative biology and taxonomic classification.</title>
        <authorList>
            <person name="Goeker M."/>
        </authorList>
    </citation>
    <scope>NUCLEOTIDE SEQUENCE [LARGE SCALE GENOMIC DNA]</scope>
    <source>
        <strain evidence="3 4">DSM 27471</strain>
    </source>
</reference>
<dbReference type="EMBL" id="JACHYB010000001">
    <property type="protein sequence ID" value="MBB3186482.1"/>
    <property type="molecule type" value="Genomic_DNA"/>
</dbReference>
<dbReference type="AlphaFoldDB" id="A0A7W5H1L1"/>
<proteinExistence type="predicted"/>
<gene>
    <name evidence="3" type="ORF">FHX64_000645</name>
</gene>
<feature type="signal peptide" evidence="2">
    <location>
        <begin position="1"/>
        <end position="20"/>
    </location>
</feature>
<dbReference type="Proteomes" id="UP000544222">
    <property type="component" value="Unassembled WGS sequence"/>
</dbReference>
<protein>
    <submittedName>
        <fullName evidence="3">Putative membrane protein YgcG</fullName>
    </submittedName>
</protein>
<accession>A0A7W5H1L1</accession>